<dbReference type="InterPro" id="IPR036097">
    <property type="entry name" value="HisK_dim/P_sf"/>
</dbReference>
<dbReference type="InterPro" id="IPR003018">
    <property type="entry name" value="GAF"/>
</dbReference>
<evidence type="ECO:0000256" key="6">
    <source>
        <dbReference type="SAM" id="Coils"/>
    </source>
</evidence>
<dbReference type="PROSITE" id="PS50109">
    <property type="entry name" value="HIS_KIN"/>
    <property type="match status" value="1"/>
</dbReference>
<dbReference type="NCBIfam" id="TIGR00229">
    <property type="entry name" value="sensory_box"/>
    <property type="match status" value="1"/>
</dbReference>
<dbReference type="InterPro" id="IPR013656">
    <property type="entry name" value="PAS_4"/>
</dbReference>
<dbReference type="CDD" id="cd00082">
    <property type="entry name" value="HisKA"/>
    <property type="match status" value="1"/>
</dbReference>
<evidence type="ECO:0000256" key="1">
    <source>
        <dbReference type="ARBA" id="ARBA00000085"/>
    </source>
</evidence>
<accession>A0A419W028</accession>
<dbReference type="SMART" id="SM00387">
    <property type="entry name" value="HATPase_c"/>
    <property type="match status" value="1"/>
</dbReference>
<feature type="domain" description="PAC" evidence="9">
    <location>
        <begin position="219"/>
        <end position="281"/>
    </location>
</feature>
<evidence type="ECO:0000256" key="7">
    <source>
        <dbReference type="SAM" id="Phobius"/>
    </source>
</evidence>
<dbReference type="InterPro" id="IPR003594">
    <property type="entry name" value="HATPase_dom"/>
</dbReference>
<dbReference type="SUPFAM" id="SSF47384">
    <property type="entry name" value="Homodimeric domain of signal transducing histidine kinase"/>
    <property type="match status" value="1"/>
</dbReference>
<evidence type="ECO:0000256" key="5">
    <source>
        <dbReference type="ARBA" id="ARBA00022777"/>
    </source>
</evidence>
<keyword evidence="7" id="KW-1133">Transmembrane helix</keyword>
<dbReference type="Pfam" id="PF00512">
    <property type="entry name" value="HisKA"/>
    <property type="match status" value="1"/>
</dbReference>
<feature type="transmembrane region" description="Helical" evidence="7">
    <location>
        <begin position="46"/>
        <end position="65"/>
    </location>
</feature>
<dbReference type="InterPro" id="IPR036890">
    <property type="entry name" value="HATPase_C_sf"/>
</dbReference>
<dbReference type="Pfam" id="PF02518">
    <property type="entry name" value="HATPase_c"/>
    <property type="match status" value="1"/>
</dbReference>
<evidence type="ECO:0000256" key="2">
    <source>
        <dbReference type="ARBA" id="ARBA00012438"/>
    </source>
</evidence>
<keyword evidence="5" id="KW-0418">Kinase</keyword>
<dbReference type="Pfam" id="PF01590">
    <property type="entry name" value="GAF"/>
    <property type="match status" value="1"/>
</dbReference>
<dbReference type="SUPFAM" id="SSF55874">
    <property type="entry name" value="ATPase domain of HSP90 chaperone/DNA topoisomerase II/histidine kinase"/>
    <property type="match status" value="1"/>
</dbReference>
<keyword evidence="11" id="KW-1185">Reference proteome</keyword>
<dbReference type="PROSITE" id="PS50113">
    <property type="entry name" value="PAC"/>
    <property type="match status" value="1"/>
</dbReference>
<dbReference type="EMBL" id="RAPO01000005">
    <property type="protein sequence ID" value="RKD88630.1"/>
    <property type="molecule type" value="Genomic_DNA"/>
</dbReference>
<proteinExistence type="predicted"/>
<dbReference type="Gene3D" id="1.10.287.130">
    <property type="match status" value="1"/>
</dbReference>
<organism evidence="10 11">
    <name type="scientific">Halopiger aswanensis</name>
    <dbReference type="NCBI Taxonomy" id="148449"/>
    <lineage>
        <taxon>Archaea</taxon>
        <taxon>Methanobacteriati</taxon>
        <taxon>Methanobacteriota</taxon>
        <taxon>Stenosarchaea group</taxon>
        <taxon>Halobacteria</taxon>
        <taxon>Halobacteriales</taxon>
        <taxon>Natrialbaceae</taxon>
        <taxon>Halopiger</taxon>
    </lineage>
</organism>
<keyword evidence="3" id="KW-0597">Phosphoprotein</keyword>
<feature type="domain" description="Histidine kinase" evidence="8">
    <location>
        <begin position="469"/>
        <end position="628"/>
    </location>
</feature>
<sequence>MAWFEQFFSFHRGRKLLVALGGLYIVLGIGYPFLPDIDTPLGIDLIITLLVVGSGVLLFFVGYRLPQTDIHPETFPVITKWCVGGISSMLGLIGLIAMVAGLRDPIQNILILTAIGSTAGLAAGTYDARAKTRTRTLEQRNRELNRTQAELEETVTQLEESEQRYRTLTENFPNGAVALLNTELRHTLVAGQGFDSLNFSASDLQGERIQDVYPEEILKEIEPNYRAALDGEPTTFELAVQGRIFEFRTHPLTTDEGEIYAILAMSQDITEHKQHERKLTKRARQQQAIADLGQLALETADLDELMSDAARQVTNVLGIDYCKILDLREEREELLLRQGIGWHKGLVGEATVSAVEANSQAAYTLEHAQPVVVEDLETDTRFSGPDLLTDHDVRSGISTIIGPFDEPWGILATHDTSPQTFSDEDISFIQSVANVIAEAIERRQYQTELERLIADLEELNKRLEQFAYATSHDLQEPLRMVSSYLQLIERRYEDDLDEEGLEFLEFAVNGADRMRAMIDGLLKYSRVETEADPLEPVDLESVLEDVCQDLQPIIETTDATITAESLPRVEGDPHQLRQVFQNLLRNAIQYSGPDSPTVSVSAQRDSTDWIVTVQDEGIGIDPEDQDRISTSSSEYTVVTRAPVPESVSHFVNGFSNGTAVRSGSTPNSTMDPRFRFDSLRLAKQTSQLLTAEAVILLMDSHPPIRTYQILLKTRYSERYFSRTSTSTGQLETS</sequence>
<dbReference type="EC" id="2.7.13.3" evidence="2"/>
<evidence type="ECO:0000313" key="11">
    <source>
        <dbReference type="Proteomes" id="UP000283805"/>
    </source>
</evidence>
<keyword evidence="6" id="KW-0175">Coiled coil</keyword>
<dbReference type="SUPFAM" id="SSF55781">
    <property type="entry name" value="GAF domain-like"/>
    <property type="match status" value="1"/>
</dbReference>
<feature type="coiled-coil region" evidence="6">
    <location>
        <begin position="442"/>
        <end position="469"/>
    </location>
</feature>
<dbReference type="InterPro" id="IPR031623">
    <property type="entry name" value="HisKA_4TM"/>
</dbReference>
<dbReference type="Pfam" id="PF08448">
    <property type="entry name" value="PAS_4"/>
    <property type="match status" value="1"/>
</dbReference>
<comment type="caution">
    <text evidence="10">The sequence shown here is derived from an EMBL/GenBank/DDBJ whole genome shotgun (WGS) entry which is preliminary data.</text>
</comment>
<evidence type="ECO:0000256" key="3">
    <source>
        <dbReference type="ARBA" id="ARBA00022553"/>
    </source>
</evidence>
<feature type="coiled-coil region" evidence="6">
    <location>
        <begin position="134"/>
        <end position="171"/>
    </location>
</feature>
<feature type="transmembrane region" description="Helical" evidence="7">
    <location>
        <begin position="77"/>
        <end position="100"/>
    </location>
</feature>
<dbReference type="GO" id="GO:0000155">
    <property type="term" value="F:phosphorelay sensor kinase activity"/>
    <property type="evidence" value="ECO:0007669"/>
    <property type="project" value="InterPro"/>
</dbReference>
<dbReference type="InterPro" id="IPR005467">
    <property type="entry name" value="His_kinase_dom"/>
</dbReference>
<keyword evidence="4" id="KW-0808">Transferase</keyword>
<comment type="catalytic activity">
    <reaction evidence="1">
        <text>ATP + protein L-histidine = ADP + protein N-phospho-L-histidine.</text>
        <dbReference type="EC" id="2.7.13.3"/>
    </reaction>
</comment>
<dbReference type="InterPro" id="IPR052162">
    <property type="entry name" value="Sensor_kinase/Photoreceptor"/>
</dbReference>
<gene>
    <name evidence="10" type="ORF">ATJ93_4288</name>
</gene>
<dbReference type="Gene3D" id="3.30.450.20">
    <property type="entry name" value="PAS domain"/>
    <property type="match status" value="1"/>
</dbReference>
<dbReference type="SMART" id="SM00388">
    <property type="entry name" value="HisKA"/>
    <property type="match status" value="1"/>
</dbReference>
<dbReference type="InterPro" id="IPR003661">
    <property type="entry name" value="HisK_dim/P_dom"/>
</dbReference>
<dbReference type="PANTHER" id="PTHR43304:SF1">
    <property type="entry name" value="PAC DOMAIN-CONTAINING PROTEIN"/>
    <property type="match status" value="1"/>
</dbReference>
<evidence type="ECO:0000256" key="4">
    <source>
        <dbReference type="ARBA" id="ARBA00022679"/>
    </source>
</evidence>
<dbReference type="SMART" id="SM00065">
    <property type="entry name" value="GAF"/>
    <property type="match status" value="1"/>
</dbReference>
<evidence type="ECO:0000313" key="10">
    <source>
        <dbReference type="EMBL" id="RKD88630.1"/>
    </source>
</evidence>
<dbReference type="InterPro" id="IPR000014">
    <property type="entry name" value="PAS"/>
</dbReference>
<dbReference type="Proteomes" id="UP000283805">
    <property type="component" value="Unassembled WGS sequence"/>
</dbReference>
<dbReference type="InterPro" id="IPR000700">
    <property type="entry name" value="PAS-assoc_C"/>
</dbReference>
<dbReference type="InterPro" id="IPR035965">
    <property type="entry name" value="PAS-like_dom_sf"/>
</dbReference>
<feature type="transmembrane region" description="Helical" evidence="7">
    <location>
        <begin position="16"/>
        <end position="34"/>
    </location>
</feature>
<dbReference type="Gene3D" id="3.30.450.40">
    <property type="match status" value="1"/>
</dbReference>
<reference evidence="10 11" key="1">
    <citation type="submission" date="2018-09" db="EMBL/GenBank/DDBJ databases">
        <title>Genomic Encyclopedia of Archaeal and Bacterial Type Strains, Phase II (KMG-II): from individual species to whole genera.</title>
        <authorList>
            <person name="Goeker M."/>
        </authorList>
    </citation>
    <scope>NUCLEOTIDE SEQUENCE [LARGE SCALE GENOMIC DNA]</scope>
    <source>
        <strain evidence="10 11">DSM 13151</strain>
    </source>
</reference>
<dbReference type="InterPro" id="IPR029016">
    <property type="entry name" value="GAF-like_dom_sf"/>
</dbReference>
<keyword evidence="7" id="KW-0472">Membrane</keyword>
<dbReference type="Gene3D" id="3.30.565.10">
    <property type="entry name" value="Histidine kinase-like ATPase, C-terminal domain"/>
    <property type="match status" value="1"/>
</dbReference>
<dbReference type="Pfam" id="PF16926">
    <property type="entry name" value="HisKA_4TM"/>
    <property type="match status" value="1"/>
</dbReference>
<evidence type="ECO:0000259" key="9">
    <source>
        <dbReference type="PROSITE" id="PS50113"/>
    </source>
</evidence>
<dbReference type="SUPFAM" id="SSF55785">
    <property type="entry name" value="PYP-like sensor domain (PAS domain)"/>
    <property type="match status" value="1"/>
</dbReference>
<dbReference type="PANTHER" id="PTHR43304">
    <property type="entry name" value="PHYTOCHROME-LIKE PROTEIN CPH1"/>
    <property type="match status" value="1"/>
</dbReference>
<dbReference type="AlphaFoldDB" id="A0A419W028"/>
<keyword evidence="7" id="KW-0812">Transmembrane</keyword>
<name>A0A419W028_9EURY</name>
<protein>
    <recommendedName>
        <fullName evidence="2">histidine kinase</fullName>
        <ecNumber evidence="2">2.7.13.3</ecNumber>
    </recommendedName>
</protein>
<evidence type="ECO:0000259" key="8">
    <source>
        <dbReference type="PROSITE" id="PS50109"/>
    </source>
</evidence>